<dbReference type="SUPFAM" id="SSF103473">
    <property type="entry name" value="MFS general substrate transporter"/>
    <property type="match status" value="2"/>
</dbReference>
<keyword evidence="6 7" id="KW-0472">Membrane</keyword>
<feature type="domain" description="Major facilitator superfamily (MFS) profile" evidence="8">
    <location>
        <begin position="21"/>
        <end position="465"/>
    </location>
</feature>
<feature type="transmembrane region" description="Helical" evidence="7">
    <location>
        <begin position="54"/>
        <end position="75"/>
    </location>
</feature>
<accession>A0A2A9DR77</accession>
<dbReference type="PROSITE" id="PS50850">
    <property type="entry name" value="MFS"/>
    <property type="match status" value="1"/>
</dbReference>
<evidence type="ECO:0000313" key="9">
    <source>
        <dbReference type="EMBL" id="PFG28891.1"/>
    </source>
</evidence>
<dbReference type="GO" id="GO:0022857">
    <property type="term" value="F:transmembrane transporter activity"/>
    <property type="evidence" value="ECO:0007669"/>
    <property type="project" value="InterPro"/>
</dbReference>
<evidence type="ECO:0000256" key="3">
    <source>
        <dbReference type="ARBA" id="ARBA00022475"/>
    </source>
</evidence>
<keyword evidence="4 7" id="KW-0812">Transmembrane</keyword>
<feature type="transmembrane region" description="Helical" evidence="7">
    <location>
        <begin position="364"/>
        <end position="383"/>
    </location>
</feature>
<feature type="transmembrane region" description="Helical" evidence="7">
    <location>
        <begin position="304"/>
        <end position="326"/>
    </location>
</feature>
<dbReference type="InterPro" id="IPR004638">
    <property type="entry name" value="EmrB-like"/>
</dbReference>
<evidence type="ECO:0000256" key="2">
    <source>
        <dbReference type="ARBA" id="ARBA00022448"/>
    </source>
</evidence>
<dbReference type="InterPro" id="IPR011701">
    <property type="entry name" value="MFS"/>
</dbReference>
<dbReference type="PRINTS" id="PR01036">
    <property type="entry name" value="TCRTETB"/>
</dbReference>
<sequence>MGAMSTPSPTLPLPARQAWPALAVLCVGFFMMLLDQSIVAVATPHLQADLGASYNAIVWITAAYLFTYAVPLLVTGRLGDKFGPKKVYITGMAVFTLASVACAFAPSSGWLIAARALQGLGAALLSPQTMSIINRIFPKDKLGSALGIWGATAGIAGMTGPIAGGFITEYWGWQWIFLINVPIGICVVLAAARWLPEFPPLPRRLDPGSIILSIIAVFLVVFSIQQGEVFNWAWWIWVLLVAGLAVFAIFIRRQATTHDEPLVPLRIFSNIHFSTGNVGIFAMGMTVASIPLPLMLYFQKVHGLNASAAGAMMICQAGISFLLSPLVGKLVDKSSPTLLAVFGFSTMTLSITGLSLAMVTHAPLWAIGIALAGLGIGNAFIWAPNSRSTLGDLPGDLAGAGSGVYNTTRQVGAVVGTAAVGALLQLGVGADQGAKAYGFSISVLIVAMLAAVGVTVWTAIQDRRRG</sequence>
<gene>
    <name evidence="9" type="ORF">ATK06_2020</name>
</gene>
<feature type="transmembrane region" description="Helical" evidence="7">
    <location>
        <begin position="436"/>
        <end position="460"/>
    </location>
</feature>
<dbReference type="Gene3D" id="1.20.1720.10">
    <property type="entry name" value="Multidrug resistance protein D"/>
    <property type="match status" value="1"/>
</dbReference>
<name>A0A2A9DR77_9CORY</name>
<evidence type="ECO:0000256" key="4">
    <source>
        <dbReference type="ARBA" id="ARBA00022692"/>
    </source>
</evidence>
<dbReference type="OrthoDB" id="7375466at2"/>
<protein>
    <submittedName>
        <fullName evidence="9">EmrB/QacA subfamily drug resistance transporter</fullName>
    </submittedName>
</protein>
<feature type="transmembrane region" description="Helical" evidence="7">
    <location>
        <begin position="232"/>
        <end position="251"/>
    </location>
</feature>
<keyword evidence="2" id="KW-0813">Transport</keyword>
<dbReference type="Proteomes" id="UP000221653">
    <property type="component" value="Unassembled WGS sequence"/>
</dbReference>
<proteinExistence type="predicted"/>
<comment type="subcellular location">
    <subcellularLocation>
        <location evidence="1">Cell membrane</location>
        <topology evidence="1">Multi-pass membrane protein</topology>
    </subcellularLocation>
</comment>
<dbReference type="EMBL" id="PDJF01000001">
    <property type="protein sequence ID" value="PFG28891.1"/>
    <property type="molecule type" value="Genomic_DNA"/>
</dbReference>
<feature type="transmembrane region" description="Helical" evidence="7">
    <location>
        <begin position="145"/>
        <end position="167"/>
    </location>
</feature>
<dbReference type="InterPro" id="IPR036259">
    <property type="entry name" value="MFS_trans_sf"/>
</dbReference>
<feature type="transmembrane region" description="Helical" evidence="7">
    <location>
        <begin position="173"/>
        <end position="195"/>
    </location>
</feature>
<dbReference type="STRING" id="1724.GCA_001044175_02137"/>
<dbReference type="Pfam" id="PF07690">
    <property type="entry name" value="MFS_1"/>
    <property type="match status" value="1"/>
</dbReference>
<evidence type="ECO:0000256" key="6">
    <source>
        <dbReference type="ARBA" id="ARBA00023136"/>
    </source>
</evidence>
<dbReference type="GO" id="GO:0005886">
    <property type="term" value="C:plasma membrane"/>
    <property type="evidence" value="ECO:0007669"/>
    <property type="project" value="UniProtKB-SubCell"/>
</dbReference>
<dbReference type="NCBIfam" id="TIGR00711">
    <property type="entry name" value="efflux_EmrB"/>
    <property type="match status" value="1"/>
</dbReference>
<feature type="transmembrane region" description="Helical" evidence="7">
    <location>
        <begin position="21"/>
        <end position="42"/>
    </location>
</feature>
<feature type="transmembrane region" description="Helical" evidence="7">
    <location>
        <begin position="411"/>
        <end position="430"/>
    </location>
</feature>
<feature type="transmembrane region" description="Helical" evidence="7">
    <location>
        <begin position="207"/>
        <end position="226"/>
    </location>
</feature>
<dbReference type="InterPro" id="IPR020846">
    <property type="entry name" value="MFS_dom"/>
</dbReference>
<organism evidence="9 10">
    <name type="scientific">Corynebacterium renale</name>
    <dbReference type="NCBI Taxonomy" id="1724"/>
    <lineage>
        <taxon>Bacteria</taxon>
        <taxon>Bacillati</taxon>
        <taxon>Actinomycetota</taxon>
        <taxon>Actinomycetes</taxon>
        <taxon>Mycobacteriales</taxon>
        <taxon>Corynebacteriaceae</taxon>
        <taxon>Corynebacterium</taxon>
    </lineage>
</organism>
<evidence type="ECO:0000256" key="7">
    <source>
        <dbReference type="SAM" id="Phobius"/>
    </source>
</evidence>
<evidence type="ECO:0000256" key="1">
    <source>
        <dbReference type="ARBA" id="ARBA00004651"/>
    </source>
</evidence>
<evidence type="ECO:0000256" key="5">
    <source>
        <dbReference type="ARBA" id="ARBA00022989"/>
    </source>
</evidence>
<dbReference type="PANTHER" id="PTHR42718:SF46">
    <property type="entry name" value="BLR6921 PROTEIN"/>
    <property type="match status" value="1"/>
</dbReference>
<feature type="transmembrane region" description="Helical" evidence="7">
    <location>
        <begin position="271"/>
        <end position="298"/>
    </location>
</feature>
<keyword evidence="10" id="KW-1185">Reference proteome</keyword>
<keyword evidence="3" id="KW-1003">Cell membrane</keyword>
<dbReference type="AlphaFoldDB" id="A0A2A9DR77"/>
<evidence type="ECO:0000313" key="10">
    <source>
        <dbReference type="Proteomes" id="UP000221653"/>
    </source>
</evidence>
<feature type="transmembrane region" description="Helical" evidence="7">
    <location>
        <begin position="87"/>
        <end position="106"/>
    </location>
</feature>
<reference evidence="9 10" key="1">
    <citation type="submission" date="2017-10" db="EMBL/GenBank/DDBJ databases">
        <title>Sequencing the genomes of 1000 actinobacteria strains.</title>
        <authorList>
            <person name="Klenk H.-P."/>
        </authorList>
    </citation>
    <scope>NUCLEOTIDE SEQUENCE [LARGE SCALE GENOMIC DNA]</scope>
    <source>
        <strain evidence="9 10">DSM 20688</strain>
    </source>
</reference>
<keyword evidence="5 7" id="KW-1133">Transmembrane helix</keyword>
<dbReference type="Gene3D" id="1.20.1250.20">
    <property type="entry name" value="MFS general substrate transporter like domains"/>
    <property type="match status" value="1"/>
</dbReference>
<dbReference type="PANTHER" id="PTHR42718">
    <property type="entry name" value="MAJOR FACILITATOR SUPERFAMILY MULTIDRUG TRANSPORTER MFSC"/>
    <property type="match status" value="1"/>
</dbReference>
<feature type="transmembrane region" description="Helical" evidence="7">
    <location>
        <begin position="338"/>
        <end position="358"/>
    </location>
</feature>
<comment type="caution">
    <text evidence="9">The sequence shown here is derived from an EMBL/GenBank/DDBJ whole genome shotgun (WGS) entry which is preliminary data.</text>
</comment>
<evidence type="ECO:0000259" key="8">
    <source>
        <dbReference type="PROSITE" id="PS50850"/>
    </source>
</evidence>